<reference evidence="2 3" key="3">
    <citation type="journal article" date="2017" name="G3 (Bethesda)">
        <title>Comparative analysis highlights variable genome content of wheat rusts and divergence of the mating loci.</title>
        <authorList>
            <person name="Cuomo C.A."/>
            <person name="Bakkeren G."/>
            <person name="Khalil H.B."/>
            <person name="Panwar V."/>
            <person name="Joly D."/>
            <person name="Linning R."/>
            <person name="Sakthikumar S."/>
            <person name="Song X."/>
            <person name="Adiconis X."/>
            <person name="Fan L."/>
            <person name="Goldberg J.M."/>
            <person name="Levin J.Z."/>
            <person name="Young S."/>
            <person name="Zeng Q."/>
            <person name="Anikster Y."/>
            <person name="Bruce M."/>
            <person name="Wang M."/>
            <person name="Yin C."/>
            <person name="McCallum B."/>
            <person name="Szabo L.J."/>
            <person name="Hulbert S."/>
            <person name="Chen X."/>
            <person name="Fellers J.P."/>
        </authorList>
    </citation>
    <scope>NUCLEOTIDE SEQUENCE</scope>
    <source>
        <strain evidence="3">Isolate 1-1 / race 1 (BBBD)</strain>
        <strain evidence="2">isolate 1-1 / race 1 (BBBD)</strain>
    </source>
</reference>
<dbReference type="EMBL" id="ADAS02000083">
    <property type="protein sequence ID" value="OAV91302.1"/>
    <property type="molecule type" value="Genomic_DNA"/>
</dbReference>
<sequence>RDGQSICTNALASDCLPTPLIEGIEAKITRYVRIPSHRGARSPRLLGQSTENLSHHLKMDYGTESSLNPRGSCGFQTFLLGVLTCASQLVCFSLSPPVSLGFLLACLNLSQLVSFCISCSASHFFPQGHTKTNLYILDGHWNDKKAIGFGTEIGDRSQFKKIFAKDPLINNAMSPFSKTGSDTLRALTTNFHSSSAHKRVATLAVFYHISEKPDPFIMEQFQILFHGRLLLHEGDLLGHIADVHRWLSPDQK</sequence>
<reference evidence="1" key="2">
    <citation type="submission" date="2016-05" db="EMBL/GenBank/DDBJ databases">
        <title>Comparative analysis highlights variable genome content of wheat rusts and divergence of the mating loci.</title>
        <authorList>
            <person name="Cuomo C.A."/>
            <person name="Bakkeren G."/>
            <person name="Szabo L."/>
            <person name="Khalil H."/>
            <person name="Joly D."/>
            <person name="Goldberg J."/>
            <person name="Young S."/>
            <person name="Zeng Q."/>
            <person name="Fellers J."/>
        </authorList>
    </citation>
    <scope>NUCLEOTIDE SEQUENCE [LARGE SCALE GENOMIC DNA]</scope>
    <source>
        <strain evidence="1">1-1 BBBD Race 1</strain>
    </source>
</reference>
<dbReference type="EnsemblFungi" id="PTTG_12415-t43_1">
    <property type="protein sequence ID" value="PTTG_12415-t43_1-p1"/>
    <property type="gene ID" value="PTTG_12415"/>
</dbReference>
<proteinExistence type="predicted"/>
<protein>
    <submittedName>
        <fullName evidence="1 2">Uncharacterized protein</fullName>
    </submittedName>
</protein>
<accession>A0A180GG49</accession>
<dbReference type="VEuPathDB" id="FungiDB:PTTG_12415"/>
<dbReference type="Proteomes" id="UP000005240">
    <property type="component" value="Unassembled WGS sequence"/>
</dbReference>
<feature type="non-terminal residue" evidence="1">
    <location>
        <position position="1"/>
    </location>
</feature>
<keyword evidence="3" id="KW-1185">Reference proteome</keyword>
<evidence type="ECO:0000313" key="1">
    <source>
        <dbReference type="EMBL" id="OAV91302.1"/>
    </source>
</evidence>
<evidence type="ECO:0000313" key="3">
    <source>
        <dbReference type="Proteomes" id="UP000005240"/>
    </source>
</evidence>
<dbReference type="AlphaFoldDB" id="A0A180GG49"/>
<reference evidence="1" key="1">
    <citation type="submission" date="2009-11" db="EMBL/GenBank/DDBJ databases">
        <authorList>
            <consortium name="The Broad Institute Genome Sequencing Platform"/>
            <person name="Ward D."/>
            <person name="Feldgarden M."/>
            <person name="Earl A."/>
            <person name="Young S.K."/>
            <person name="Zeng Q."/>
            <person name="Koehrsen M."/>
            <person name="Alvarado L."/>
            <person name="Berlin A."/>
            <person name="Bochicchio J."/>
            <person name="Borenstein D."/>
            <person name="Chapman S.B."/>
            <person name="Chen Z."/>
            <person name="Engels R."/>
            <person name="Freedman E."/>
            <person name="Gellesch M."/>
            <person name="Goldberg J."/>
            <person name="Griggs A."/>
            <person name="Gujja S."/>
            <person name="Heilman E."/>
            <person name="Heiman D."/>
            <person name="Hepburn T."/>
            <person name="Howarth C."/>
            <person name="Jen D."/>
            <person name="Larson L."/>
            <person name="Lewis B."/>
            <person name="Mehta T."/>
            <person name="Park D."/>
            <person name="Pearson M."/>
            <person name="Roberts A."/>
            <person name="Saif S."/>
            <person name="Shea T."/>
            <person name="Shenoy N."/>
            <person name="Sisk P."/>
            <person name="Stolte C."/>
            <person name="Sykes S."/>
            <person name="Thomson T."/>
            <person name="Walk T."/>
            <person name="White J."/>
            <person name="Yandava C."/>
            <person name="Izard J."/>
            <person name="Baranova O.V."/>
            <person name="Blanton J.M."/>
            <person name="Tanner A.C."/>
            <person name="Dewhirst F.E."/>
            <person name="Haas B."/>
            <person name="Nusbaum C."/>
            <person name="Birren B."/>
        </authorList>
    </citation>
    <scope>NUCLEOTIDE SEQUENCE [LARGE SCALE GENOMIC DNA]</scope>
    <source>
        <strain evidence="1">1-1 BBBD Race 1</strain>
    </source>
</reference>
<organism evidence="1">
    <name type="scientific">Puccinia triticina (isolate 1-1 / race 1 (BBBD))</name>
    <name type="common">Brown leaf rust fungus</name>
    <dbReference type="NCBI Taxonomy" id="630390"/>
    <lineage>
        <taxon>Eukaryota</taxon>
        <taxon>Fungi</taxon>
        <taxon>Dikarya</taxon>
        <taxon>Basidiomycota</taxon>
        <taxon>Pucciniomycotina</taxon>
        <taxon>Pucciniomycetes</taxon>
        <taxon>Pucciniales</taxon>
        <taxon>Pucciniaceae</taxon>
        <taxon>Puccinia</taxon>
    </lineage>
</organism>
<reference evidence="2" key="4">
    <citation type="submission" date="2025-05" db="UniProtKB">
        <authorList>
            <consortium name="EnsemblFungi"/>
        </authorList>
    </citation>
    <scope>IDENTIFICATION</scope>
    <source>
        <strain evidence="2">isolate 1-1 / race 1 (BBBD)</strain>
    </source>
</reference>
<gene>
    <name evidence="1" type="ORF">PTTG_12415</name>
</gene>
<name>A0A180GG49_PUCT1</name>
<evidence type="ECO:0000313" key="2">
    <source>
        <dbReference type="EnsemblFungi" id="PTTG_12415-t43_1-p1"/>
    </source>
</evidence>